<dbReference type="Proteomes" id="UP000183287">
    <property type="component" value="Unassembled WGS sequence"/>
</dbReference>
<dbReference type="Pfam" id="PF25876">
    <property type="entry name" value="HH_MFP_RND"/>
    <property type="match status" value="1"/>
</dbReference>
<evidence type="ECO:0000313" key="7">
    <source>
        <dbReference type="Proteomes" id="UP000183287"/>
    </source>
</evidence>
<dbReference type="EMBL" id="FOUB01000039">
    <property type="protein sequence ID" value="SFM61965.1"/>
    <property type="molecule type" value="Genomic_DNA"/>
</dbReference>
<organism evidence="6 7">
    <name type="scientific">Nitrosomonas communis</name>
    <dbReference type="NCBI Taxonomy" id="44574"/>
    <lineage>
        <taxon>Bacteria</taxon>
        <taxon>Pseudomonadati</taxon>
        <taxon>Pseudomonadota</taxon>
        <taxon>Betaproteobacteria</taxon>
        <taxon>Nitrosomonadales</taxon>
        <taxon>Nitrosomonadaceae</taxon>
        <taxon>Nitrosomonas</taxon>
    </lineage>
</organism>
<evidence type="ECO:0000259" key="5">
    <source>
        <dbReference type="Pfam" id="PF25954"/>
    </source>
</evidence>
<dbReference type="PANTHER" id="PTHR30469">
    <property type="entry name" value="MULTIDRUG RESISTANCE PROTEIN MDTA"/>
    <property type="match status" value="1"/>
</dbReference>
<evidence type="ECO:0000256" key="1">
    <source>
        <dbReference type="ARBA" id="ARBA00009477"/>
    </source>
</evidence>
<dbReference type="RefSeq" id="WP_074906066.1">
    <property type="nucleotide sequence ID" value="NZ_FOUB01000039.1"/>
</dbReference>
<dbReference type="InterPro" id="IPR006143">
    <property type="entry name" value="RND_pump_MFP"/>
</dbReference>
<dbReference type="OrthoDB" id="9784484at2"/>
<feature type="domain" description="Multidrug resistance protein MdtA-like barrel-sandwich hybrid" evidence="4">
    <location>
        <begin position="62"/>
        <end position="201"/>
    </location>
</feature>
<dbReference type="Gene3D" id="1.10.287.470">
    <property type="entry name" value="Helix hairpin bin"/>
    <property type="match status" value="1"/>
</dbReference>
<sequence length="385" mass="42677">MTHLNLKNKFIVLLIILVAGAIYGYTNKKLESEKDEYRTRTVDRGDIVQIISANGTVTPLELVNIGTQVSGTVSKIYVDFNDQVKTGQTLAELDPALLKAQLQQSQANFKSAQATLKNVTSKVTRSRILLQKGFISNEALDEIEQQLDIAQAQVAISKANVERDRANLNYSVIRSPISGVVVARDVNVGQTVAASFQTPILFQIARDLRQMQINISVAEADIGQIYTDQKISFTVDAFPEREFTAHVKQIRLNPAIQENVVTYNVVAMVINDDGTLLPGMTANVRFIVNQKNAALRVPNAALRYKPRNKMPTSSLSPVGRSRHPLLYRLENNVPIPINVITGITDGNFTEIISDDLTEGDKVIISDATSKKQNEASMSNFRFRMF</sequence>
<feature type="domain" description="Multidrug resistance protein MdtA-like alpha-helical hairpin" evidence="3">
    <location>
        <begin position="101"/>
        <end position="171"/>
    </location>
</feature>
<evidence type="ECO:0000313" key="6">
    <source>
        <dbReference type="EMBL" id="SFM61965.1"/>
    </source>
</evidence>
<dbReference type="GO" id="GO:0015562">
    <property type="term" value="F:efflux transmembrane transporter activity"/>
    <property type="evidence" value="ECO:0007669"/>
    <property type="project" value="InterPro"/>
</dbReference>
<dbReference type="Gene3D" id="2.40.50.100">
    <property type="match status" value="1"/>
</dbReference>
<proteinExistence type="inferred from homology"/>
<dbReference type="SUPFAM" id="SSF111369">
    <property type="entry name" value="HlyD-like secretion proteins"/>
    <property type="match status" value="1"/>
</dbReference>
<keyword evidence="2" id="KW-0175">Coiled coil</keyword>
<evidence type="ECO:0000256" key="2">
    <source>
        <dbReference type="SAM" id="Coils"/>
    </source>
</evidence>
<evidence type="ECO:0000259" key="4">
    <source>
        <dbReference type="Pfam" id="PF25917"/>
    </source>
</evidence>
<evidence type="ECO:0000259" key="3">
    <source>
        <dbReference type="Pfam" id="PF25876"/>
    </source>
</evidence>
<keyword evidence="7" id="KW-1185">Reference proteome</keyword>
<dbReference type="Pfam" id="PF25917">
    <property type="entry name" value="BSH_RND"/>
    <property type="match status" value="1"/>
</dbReference>
<dbReference type="AlphaFoldDB" id="A0A1I4SBX9"/>
<dbReference type="Pfam" id="PF25954">
    <property type="entry name" value="Beta-barrel_RND_2"/>
    <property type="match status" value="1"/>
</dbReference>
<dbReference type="PANTHER" id="PTHR30469:SF33">
    <property type="entry name" value="SLR1207 PROTEIN"/>
    <property type="match status" value="1"/>
</dbReference>
<dbReference type="InterPro" id="IPR058792">
    <property type="entry name" value="Beta-barrel_RND_2"/>
</dbReference>
<accession>A0A1I4SBX9</accession>
<dbReference type="GO" id="GO:1990281">
    <property type="term" value="C:efflux pump complex"/>
    <property type="evidence" value="ECO:0007669"/>
    <property type="project" value="TreeGrafter"/>
</dbReference>
<dbReference type="InterPro" id="IPR058625">
    <property type="entry name" value="MdtA-like_BSH"/>
</dbReference>
<dbReference type="FunFam" id="2.40.30.170:FF:000010">
    <property type="entry name" value="Efflux RND transporter periplasmic adaptor subunit"/>
    <property type="match status" value="1"/>
</dbReference>
<name>A0A1I4SBX9_9PROT</name>
<dbReference type="InterPro" id="IPR058624">
    <property type="entry name" value="MdtA-like_HH"/>
</dbReference>
<reference evidence="7" key="1">
    <citation type="submission" date="2016-10" db="EMBL/GenBank/DDBJ databases">
        <authorList>
            <person name="Varghese N."/>
            <person name="Submissions S."/>
        </authorList>
    </citation>
    <scope>NUCLEOTIDE SEQUENCE [LARGE SCALE GENOMIC DNA]</scope>
    <source>
        <strain evidence="7">Nm44</strain>
    </source>
</reference>
<gene>
    <name evidence="6" type="ORF">SAMN05421863_103932</name>
</gene>
<dbReference type="STRING" id="44574.AAW31_16225"/>
<feature type="domain" description="CusB-like beta-barrel" evidence="5">
    <location>
        <begin position="213"/>
        <end position="286"/>
    </location>
</feature>
<dbReference type="Gene3D" id="2.40.30.170">
    <property type="match status" value="1"/>
</dbReference>
<feature type="coiled-coil region" evidence="2">
    <location>
        <begin position="102"/>
        <end position="169"/>
    </location>
</feature>
<protein>
    <submittedName>
        <fullName evidence="6">HlyD family secretion protein</fullName>
    </submittedName>
</protein>
<comment type="similarity">
    <text evidence="1">Belongs to the membrane fusion protein (MFP) (TC 8.A.1) family.</text>
</comment>
<dbReference type="NCBIfam" id="TIGR01730">
    <property type="entry name" value="RND_mfp"/>
    <property type="match status" value="1"/>
</dbReference>